<feature type="domain" description="AMP-binding enzyme C-terminal" evidence="4">
    <location>
        <begin position="418"/>
        <end position="493"/>
    </location>
</feature>
<dbReference type="Pfam" id="PF00501">
    <property type="entry name" value="AMP-binding"/>
    <property type="match status" value="1"/>
</dbReference>
<dbReference type="InterPro" id="IPR042099">
    <property type="entry name" value="ANL_N_sf"/>
</dbReference>
<keyword evidence="6" id="KW-1185">Reference proteome</keyword>
<dbReference type="PANTHER" id="PTHR43767:SF1">
    <property type="entry name" value="NONRIBOSOMAL PEPTIDE SYNTHASE PES1 (EUROFUNG)-RELATED"/>
    <property type="match status" value="1"/>
</dbReference>
<evidence type="ECO:0000259" key="4">
    <source>
        <dbReference type="Pfam" id="PF13193"/>
    </source>
</evidence>
<evidence type="ECO:0000256" key="1">
    <source>
        <dbReference type="ARBA" id="ARBA00006432"/>
    </source>
</evidence>
<accession>A0A3M8DUB5</accession>
<proteinExistence type="inferred from homology"/>
<organism evidence="5 6">
    <name type="scientific">Brevibacillus fluminis</name>
    <dbReference type="NCBI Taxonomy" id="511487"/>
    <lineage>
        <taxon>Bacteria</taxon>
        <taxon>Bacillati</taxon>
        <taxon>Bacillota</taxon>
        <taxon>Bacilli</taxon>
        <taxon>Bacillales</taxon>
        <taxon>Paenibacillaceae</taxon>
        <taxon>Brevibacillus</taxon>
    </lineage>
</organism>
<evidence type="ECO:0000313" key="5">
    <source>
        <dbReference type="EMBL" id="RNB91682.1"/>
    </source>
</evidence>
<dbReference type="PANTHER" id="PTHR43767">
    <property type="entry name" value="LONG-CHAIN-FATTY-ACID--COA LIGASE"/>
    <property type="match status" value="1"/>
</dbReference>
<dbReference type="InterPro" id="IPR050237">
    <property type="entry name" value="ATP-dep_AMP-bd_enzyme"/>
</dbReference>
<gene>
    <name evidence="5" type="ORF">EDM56_02695</name>
</gene>
<dbReference type="InterPro" id="IPR025110">
    <property type="entry name" value="AMP-bd_C"/>
</dbReference>
<dbReference type="SUPFAM" id="SSF56801">
    <property type="entry name" value="Acetyl-CoA synthetase-like"/>
    <property type="match status" value="1"/>
</dbReference>
<dbReference type="CDD" id="cd17631">
    <property type="entry name" value="FACL_FadD13-like"/>
    <property type="match status" value="1"/>
</dbReference>
<dbReference type="Proteomes" id="UP000271031">
    <property type="component" value="Unassembled WGS sequence"/>
</dbReference>
<dbReference type="OrthoDB" id="9757771at2"/>
<dbReference type="Gene3D" id="3.40.50.12780">
    <property type="entry name" value="N-terminal domain of ligase-like"/>
    <property type="match status" value="1"/>
</dbReference>
<comment type="similarity">
    <text evidence="1">Belongs to the ATP-dependent AMP-binding enzyme family.</text>
</comment>
<dbReference type="RefSeq" id="WP_122916345.1">
    <property type="nucleotide sequence ID" value="NZ_RHHQ01000004.1"/>
</dbReference>
<dbReference type="InterPro" id="IPR020845">
    <property type="entry name" value="AMP-binding_CS"/>
</dbReference>
<evidence type="ECO:0000256" key="2">
    <source>
        <dbReference type="ARBA" id="ARBA00022598"/>
    </source>
</evidence>
<dbReference type="GO" id="GO:0016878">
    <property type="term" value="F:acid-thiol ligase activity"/>
    <property type="evidence" value="ECO:0007669"/>
    <property type="project" value="UniProtKB-ARBA"/>
</dbReference>
<comment type="caution">
    <text evidence="5">The sequence shown here is derived from an EMBL/GenBank/DDBJ whole genome shotgun (WGS) entry which is preliminary data.</text>
</comment>
<dbReference type="PROSITE" id="PS00455">
    <property type="entry name" value="AMP_BINDING"/>
    <property type="match status" value="1"/>
</dbReference>
<evidence type="ECO:0000313" key="6">
    <source>
        <dbReference type="Proteomes" id="UP000271031"/>
    </source>
</evidence>
<protein>
    <submittedName>
        <fullName evidence="5">Long-chain-fatty-acid--CoA ligase</fullName>
    </submittedName>
</protein>
<dbReference type="Pfam" id="PF13193">
    <property type="entry name" value="AMP-binding_C"/>
    <property type="match status" value="1"/>
</dbReference>
<keyword evidence="2 5" id="KW-0436">Ligase</keyword>
<reference evidence="5 6" key="1">
    <citation type="submission" date="2018-10" db="EMBL/GenBank/DDBJ databases">
        <title>Phylogenomics of Brevibacillus.</title>
        <authorList>
            <person name="Dunlap C."/>
        </authorList>
    </citation>
    <scope>NUCLEOTIDE SEQUENCE [LARGE SCALE GENOMIC DNA]</scope>
    <source>
        <strain evidence="5 6">JCM 15716</strain>
    </source>
</reference>
<dbReference type="FunFam" id="3.30.300.30:FF:000008">
    <property type="entry name" value="2,3-dihydroxybenzoate-AMP ligase"/>
    <property type="match status" value="1"/>
</dbReference>
<name>A0A3M8DUB5_9BACL</name>
<sequence length="514" mass="56426">MDIGSSLARNARRHPEKGALVCEGRTWTYAEMNAEVNHLAHGLARLGVTKGQKVAMMMKNSDWFAITFYAAAKLGAVLVPMNFRLTAVEVAYILEHSDAMLVVCDEEYAGLIASAVQEAPLVCGVVVAGENVCEGQFRYKDVLSDQTHDPEVELGERDDLEILYTSGTTGKPKGVVLDHHRVMQVSVKMMAEMGLNPSDRLLHLAPLFHAAQLNLCLLTGIFLGCVNLIHRDFDPRAALAAIHEHRISFFFGVPAMYNFMLQVTDRSQYDLSSVTRCSYGAAPMAPALVRQSMELFGTDQFYNLCGLTEGGPGGIALRPDGHKTKLGASGTAMFLTEARVVDEYDRVVPPGVIGELVMRGETIMKGYYKNPEATAEAMRGGWLHTGDLAVMDEDGYMTLVDRKKDMIISGGENIYSVEVEQVLYSHPAVLEAAIIGVPDPVWGETVAAIIVPKPETTIDLSELQAFCRTYLAGYKIPRVLHMVKQLPRNASGKILKYKLRDELHENGFKNDATG</sequence>
<dbReference type="Gene3D" id="3.30.300.30">
    <property type="match status" value="1"/>
</dbReference>
<feature type="domain" description="AMP-dependent synthetase/ligase" evidence="3">
    <location>
        <begin position="8"/>
        <end position="368"/>
    </location>
</feature>
<dbReference type="NCBIfam" id="NF004837">
    <property type="entry name" value="PRK06187.1"/>
    <property type="match status" value="1"/>
</dbReference>
<dbReference type="EMBL" id="RHHQ01000004">
    <property type="protein sequence ID" value="RNB91682.1"/>
    <property type="molecule type" value="Genomic_DNA"/>
</dbReference>
<dbReference type="AlphaFoldDB" id="A0A3M8DUB5"/>
<evidence type="ECO:0000259" key="3">
    <source>
        <dbReference type="Pfam" id="PF00501"/>
    </source>
</evidence>
<dbReference type="InterPro" id="IPR045851">
    <property type="entry name" value="AMP-bd_C_sf"/>
</dbReference>
<dbReference type="InterPro" id="IPR000873">
    <property type="entry name" value="AMP-dep_synth/lig_dom"/>
</dbReference>